<evidence type="ECO:0000313" key="3">
    <source>
        <dbReference type="EMBL" id="GGE24537.1"/>
    </source>
</evidence>
<evidence type="ECO:0000256" key="1">
    <source>
        <dbReference type="ARBA" id="ARBA00023235"/>
    </source>
</evidence>
<dbReference type="Proteomes" id="UP000614460">
    <property type="component" value="Unassembled WGS sequence"/>
</dbReference>
<feature type="domain" description="Xylose isomerase-like TIM barrel" evidence="2">
    <location>
        <begin position="23"/>
        <end position="258"/>
    </location>
</feature>
<protein>
    <submittedName>
        <fullName evidence="3">Isomerase</fullName>
    </submittedName>
</protein>
<name>A0A8H9G1T7_9SPHI</name>
<reference evidence="3" key="2">
    <citation type="submission" date="2020-09" db="EMBL/GenBank/DDBJ databases">
        <authorList>
            <person name="Sun Q."/>
            <person name="Zhou Y."/>
        </authorList>
    </citation>
    <scope>NUCLEOTIDE SEQUENCE</scope>
    <source>
        <strain evidence="3">CGMCC 1.15966</strain>
    </source>
</reference>
<dbReference type="InterPro" id="IPR050417">
    <property type="entry name" value="Sugar_Epim/Isomerase"/>
</dbReference>
<comment type="caution">
    <text evidence="3">The sequence shown here is derived from an EMBL/GenBank/DDBJ whole genome shotgun (WGS) entry which is preliminary data.</text>
</comment>
<dbReference type="RefSeq" id="WP_182499149.1">
    <property type="nucleotide sequence ID" value="NZ_BMKM01000005.1"/>
</dbReference>
<proteinExistence type="predicted"/>
<dbReference type="Pfam" id="PF01261">
    <property type="entry name" value="AP_endonuc_2"/>
    <property type="match status" value="1"/>
</dbReference>
<keyword evidence="1 3" id="KW-0413">Isomerase</keyword>
<sequence length="284" mass="31961">MNKIGFNILPWTAGVSAKAFPLLDRLKEIGYDGVEVFIGSPDEGEYKALAKHAHDLGLEVNAVTVLAENESPISTDKSVRNRGIDRIKWVIDRAHDMGSEILCGPFHSAHGYFSRAAPTEQEYEWAAEALRIAGDHAQQAGIILTPEAVNRFENYLASCIDHLSHLIELTNHPNVRGMYDTHHSHIEEKSVKGSIQKIAPVLAHVHISENDRGTPGKGLVHWDEVFQTLSDIDYSGWYTIESFSRADPDFANAINVWREYSDPWEIAEEGYHFIKNNLTKFEKK</sequence>
<evidence type="ECO:0000313" key="4">
    <source>
        <dbReference type="Proteomes" id="UP000614460"/>
    </source>
</evidence>
<reference evidence="3" key="1">
    <citation type="journal article" date="2014" name="Int. J. Syst. Evol. Microbiol.">
        <title>Complete genome sequence of Corynebacterium casei LMG S-19264T (=DSM 44701T), isolated from a smear-ripened cheese.</title>
        <authorList>
            <consortium name="US DOE Joint Genome Institute (JGI-PGF)"/>
            <person name="Walter F."/>
            <person name="Albersmeier A."/>
            <person name="Kalinowski J."/>
            <person name="Ruckert C."/>
        </authorList>
    </citation>
    <scope>NUCLEOTIDE SEQUENCE</scope>
    <source>
        <strain evidence="3">CGMCC 1.15966</strain>
    </source>
</reference>
<dbReference type="AlphaFoldDB" id="A0A8H9G1T7"/>
<organism evidence="3 4">
    <name type="scientific">Sphingobacterium cellulitidis</name>
    <dbReference type="NCBI Taxonomy" id="1768011"/>
    <lineage>
        <taxon>Bacteria</taxon>
        <taxon>Pseudomonadati</taxon>
        <taxon>Bacteroidota</taxon>
        <taxon>Sphingobacteriia</taxon>
        <taxon>Sphingobacteriales</taxon>
        <taxon>Sphingobacteriaceae</taxon>
        <taxon>Sphingobacterium</taxon>
    </lineage>
</organism>
<dbReference type="InterPro" id="IPR013022">
    <property type="entry name" value="Xyl_isomerase-like_TIM-brl"/>
</dbReference>
<dbReference type="Gene3D" id="3.20.20.150">
    <property type="entry name" value="Divalent-metal-dependent TIM barrel enzymes"/>
    <property type="match status" value="1"/>
</dbReference>
<evidence type="ECO:0000259" key="2">
    <source>
        <dbReference type="Pfam" id="PF01261"/>
    </source>
</evidence>
<accession>A0A8H9G1T7</accession>
<dbReference type="PANTHER" id="PTHR43489:SF7">
    <property type="entry name" value="3-DEHYDRO-D-GULOSIDE 4-EPIMERASE-RELATED"/>
    <property type="match status" value="1"/>
</dbReference>
<dbReference type="SUPFAM" id="SSF51658">
    <property type="entry name" value="Xylose isomerase-like"/>
    <property type="match status" value="1"/>
</dbReference>
<dbReference type="PANTHER" id="PTHR43489">
    <property type="entry name" value="ISOMERASE"/>
    <property type="match status" value="1"/>
</dbReference>
<dbReference type="InterPro" id="IPR036237">
    <property type="entry name" value="Xyl_isomerase-like_sf"/>
</dbReference>
<dbReference type="EMBL" id="BMKM01000005">
    <property type="protein sequence ID" value="GGE24537.1"/>
    <property type="molecule type" value="Genomic_DNA"/>
</dbReference>
<keyword evidence="4" id="KW-1185">Reference proteome</keyword>
<dbReference type="GO" id="GO:0016853">
    <property type="term" value="F:isomerase activity"/>
    <property type="evidence" value="ECO:0007669"/>
    <property type="project" value="UniProtKB-KW"/>
</dbReference>
<gene>
    <name evidence="3" type="ORF">GCM10011516_22750</name>
</gene>